<gene>
    <name evidence="1" type="primary">leuB_4</name>
    <name evidence="1" type="ORF">CM83_16010</name>
</gene>
<organism evidence="1">
    <name type="scientific">Lygus hesperus</name>
    <name type="common">Western plant bug</name>
    <dbReference type="NCBI Taxonomy" id="30085"/>
    <lineage>
        <taxon>Eukaryota</taxon>
        <taxon>Metazoa</taxon>
        <taxon>Ecdysozoa</taxon>
        <taxon>Arthropoda</taxon>
        <taxon>Hexapoda</taxon>
        <taxon>Insecta</taxon>
        <taxon>Pterygota</taxon>
        <taxon>Neoptera</taxon>
        <taxon>Paraneoptera</taxon>
        <taxon>Hemiptera</taxon>
        <taxon>Heteroptera</taxon>
        <taxon>Panheteroptera</taxon>
        <taxon>Cimicomorpha</taxon>
        <taxon>Miridae</taxon>
        <taxon>Mirini</taxon>
        <taxon>Lygus</taxon>
    </lineage>
</organism>
<dbReference type="EMBL" id="GBHO01038537">
    <property type="protein sequence ID" value="JAG05067.1"/>
    <property type="molecule type" value="Transcribed_RNA"/>
</dbReference>
<protein>
    <submittedName>
        <fullName evidence="1">3-isopropylmalate dehydrogenase</fullName>
    </submittedName>
</protein>
<reference evidence="1" key="1">
    <citation type="journal article" date="2014" name="PLoS ONE">
        <title>Transcriptome-Based Identification of ABC Transporters in the Western Tarnished Plant Bug Lygus hesperus.</title>
        <authorList>
            <person name="Hull J.J."/>
            <person name="Chaney K."/>
            <person name="Geib S.M."/>
            <person name="Fabrick J.A."/>
            <person name="Brent C.S."/>
            <person name="Walsh D."/>
            <person name="Lavine L.C."/>
        </authorList>
    </citation>
    <scope>NUCLEOTIDE SEQUENCE</scope>
</reference>
<name>A0A0A9W9E8_LYGHE</name>
<proteinExistence type="predicted"/>
<reference evidence="1" key="2">
    <citation type="submission" date="2014-07" db="EMBL/GenBank/DDBJ databases">
        <authorList>
            <person name="Hull J."/>
        </authorList>
    </citation>
    <scope>NUCLEOTIDE SEQUENCE</scope>
</reference>
<feature type="non-terminal residue" evidence="1">
    <location>
        <position position="1"/>
    </location>
</feature>
<evidence type="ECO:0000313" key="1">
    <source>
        <dbReference type="EMBL" id="JAG05067.1"/>
    </source>
</evidence>
<sequence>LFEPLVESFYEDHLPSTVLFHGNTSVYVTDVYKLKTDFPLQVKLADNDEAYDFQREMNSFARASLSRDYVNMMTWVVNNSEAAFAKPNFPSVWKGEIFRNLLETIPHVQYYSSMNRMVWSMLRLMKGNITYAEDTVQDVMIGVGQGLETAAERLRQLCSLDEGFKSMWDVQIHGIVSVMIATADAAFKAQDPLLLDSSNASAGLQEIHRQKVKYGVLYVLNALGTVLKIARTIMVTDQKPYIFKMG</sequence>
<feature type="non-terminal residue" evidence="1">
    <location>
        <position position="246"/>
    </location>
</feature>
<accession>A0A0A9W9E8</accession>
<dbReference type="AlphaFoldDB" id="A0A0A9W9E8"/>